<dbReference type="SUPFAM" id="SSF55874">
    <property type="entry name" value="ATPase domain of HSP90 chaperone/DNA topoisomerase II/histidine kinase"/>
    <property type="match status" value="1"/>
</dbReference>
<dbReference type="InterPro" id="IPR036890">
    <property type="entry name" value="HATPase_C_sf"/>
</dbReference>
<dbReference type="InterPro" id="IPR038424">
    <property type="entry name" value="H_kinase_PdtaS_GAF_sf"/>
</dbReference>
<keyword evidence="7" id="KW-0067">ATP-binding</keyword>
<keyword evidence="4" id="KW-0808">Transferase</keyword>
<proteinExistence type="predicted"/>
<protein>
    <recommendedName>
        <fullName evidence="2">histidine kinase</fullName>
        <ecNumber evidence="2">2.7.13.3</ecNumber>
    </recommendedName>
</protein>
<evidence type="ECO:0000256" key="6">
    <source>
        <dbReference type="ARBA" id="ARBA00022777"/>
    </source>
</evidence>
<comment type="catalytic activity">
    <reaction evidence="1">
        <text>ATP + protein L-histidine = ADP + protein N-phospho-L-histidine.</text>
        <dbReference type="EC" id="2.7.13.3"/>
    </reaction>
</comment>
<evidence type="ECO:0000313" key="10">
    <source>
        <dbReference type="EMBL" id="OUZ33697.1"/>
    </source>
</evidence>
<dbReference type="Pfam" id="PF02518">
    <property type="entry name" value="HATPase_c"/>
    <property type="match status" value="1"/>
</dbReference>
<dbReference type="EMBL" id="CP147246">
    <property type="protein sequence ID" value="WYJ93173.1"/>
    <property type="molecule type" value="Genomic_DNA"/>
</dbReference>
<dbReference type="InterPro" id="IPR005467">
    <property type="entry name" value="His_kinase_dom"/>
</dbReference>
<keyword evidence="5" id="KW-0547">Nucleotide-binding</keyword>
<reference evidence="11" key="3">
    <citation type="submission" date="2024-03" db="EMBL/GenBank/DDBJ databases">
        <title>The Genome Sequence of Enterococcus sp. DIV0238c.</title>
        <authorList>
            <consortium name="The Broad Institute Genomics Platform"/>
            <consortium name="The Broad Institute Microbial Omics Core"/>
            <consortium name="The Broad Institute Genomic Center for Infectious Diseases"/>
            <person name="Earl A."/>
            <person name="Manson A."/>
            <person name="Gilmore M."/>
            <person name="Schwartman J."/>
            <person name="Shea T."/>
            <person name="Abouelleil A."/>
            <person name="Cao P."/>
            <person name="Chapman S."/>
            <person name="Cusick C."/>
            <person name="Young S."/>
            <person name="Neafsey D."/>
            <person name="Nusbaum C."/>
            <person name="Birren B."/>
        </authorList>
    </citation>
    <scope>NUCLEOTIDE SEQUENCE</scope>
    <source>
        <strain evidence="11">9D6_DIV0238</strain>
    </source>
</reference>
<evidence type="ECO:0000313" key="11">
    <source>
        <dbReference type="EMBL" id="WYJ93173.1"/>
    </source>
</evidence>
<evidence type="ECO:0000256" key="5">
    <source>
        <dbReference type="ARBA" id="ARBA00022741"/>
    </source>
</evidence>
<feature type="domain" description="Histidine kinase" evidence="9">
    <location>
        <begin position="266"/>
        <end position="456"/>
    </location>
</feature>
<evidence type="ECO:0000313" key="12">
    <source>
        <dbReference type="Proteomes" id="UP000196151"/>
    </source>
</evidence>
<dbReference type="Gene3D" id="3.30.450.280">
    <property type="entry name" value="GAF domain"/>
    <property type="match status" value="1"/>
</dbReference>
<evidence type="ECO:0000256" key="1">
    <source>
        <dbReference type="ARBA" id="ARBA00000085"/>
    </source>
</evidence>
<dbReference type="InterPro" id="IPR003594">
    <property type="entry name" value="HATPase_dom"/>
</dbReference>
<evidence type="ECO:0000256" key="4">
    <source>
        <dbReference type="ARBA" id="ARBA00022679"/>
    </source>
</evidence>
<dbReference type="Gene3D" id="3.30.565.10">
    <property type="entry name" value="Histidine kinase-like ATPase, C-terminal domain"/>
    <property type="match status" value="1"/>
</dbReference>
<dbReference type="InterPro" id="IPR022066">
    <property type="entry name" value="PdtaS_GAF"/>
</dbReference>
<dbReference type="Pfam" id="PF12282">
    <property type="entry name" value="GAF_PdtaS"/>
    <property type="match status" value="1"/>
</dbReference>
<dbReference type="EC" id="2.7.13.3" evidence="2"/>
<accession>A0A200JAT6</accession>
<dbReference type="GO" id="GO:0000160">
    <property type="term" value="P:phosphorelay signal transduction system"/>
    <property type="evidence" value="ECO:0007669"/>
    <property type="project" value="UniProtKB-KW"/>
</dbReference>
<evidence type="ECO:0000256" key="7">
    <source>
        <dbReference type="ARBA" id="ARBA00022840"/>
    </source>
</evidence>
<dbReference type="GO" id="GO:0004673">
    <property type="term" value="F:protein histidine kinase activity"/>
    <property type="evidence" value="ECO:0007669"/>
    <property type="project" value="UniProtKB-EC"/>
</dbReference>
<dbReference type="AlphaFoldDB" id="A0A200JAT6"/>
<evidence type="ECO:0000256" key="3">
    <source>
        <dbReference type="ARBA" id="ARBA00022553"/>
    </source>
</evidence>
<dbReference type="PANTHER" id="PTHR41523:SF8">
    <property type="entry name" value="ETHYLENE RESPONSE SENSOR PROTEIN"/>
    <property type="match status" value="1"/>
</dbReference>
<reference evidence="11" key="2">
    <citation type="submission" date="2017-05" db="EMBL/GenBank/DDBJ databases">
        <authorList>
            <consortium name="The Broad Institute Genomics Platform"/>
            <consortium name="The Broad Institute Genomic Center for Infectious Diseases"/>
            <person name="Earl A."/>
            <person name="Manson A."/>
            <person name="Schwartman J."/>
            <person name="Gilmore M."/>
            <person name="Abouelleil A."/>
            <person name="Cao P."/>
            <person name="Chapman S."/>
            <person name="Cusick C."/>
            <person name="Shea T."/>
            <person name="Young S."/>
            <person name="Neafsey D."/>
            <person name="Nusbaum C."/>
            <person name="Birren B."/>
        </authorList>
    </citation>
    <scope>NUCLEOTIDE SEQUENCE</scope>
    <source>
        <strain evidence="11">9D6_DIV0238</strain>
    </source>
</reference>
<organism evidence="10">
    <name type="scientific">Candidatus Enterococcus dunnyi</name>
    <dbReference type="NCBI Taxonomy" id="1834192"/>
    <lineage>
        <taxon>Bacteria</taxon>
        <taxon>Bacillati</taxon>
        <taxon>Bacillota</taxon>
        <taxon>Bacilli</taxon>
        <taxon>Lactobacillales</taxon>
        <taxon>Enterococcaceae</taxon>
        <taxon>Enterococcus</taxon>
    </lineage>
</organism>
<dbReference type="Proteomes" id="UP000196151">
    <property type="component" value="Chromosome"/>
</dbReference>
<keyword evidence="12" id="KW-1185">Reference proteome</keyword>
<dbReference type="Gene3D" id="3.30.450.20">
    <property type="entry name" value="PAS domain"/>
    <property type="match status" value="1"/>
</dbReference>
<gene>
    <name evidence="11" type="ORF">A5889_000669</name>
    <name evidence="10" type="ORF">A5889_002412</name>
</gene>
<evidence type="ECO:0000259" key="9">
    <source>
        <dbReference type="PROSITE" id="PS50109"/>
    </source>
</evidence>
<keyword evidence="8" id="KW-0902">Two-component regulatory system</keyword>
<keyword evidence="3" id="KW-0597">Phosphoprotein</keyword>
<dbReference type="Pfam" id="PF07568">
    <property type="entry name" value="HisKA_2"/>
    <property type="match status" value="1"/>
</dbReference>
<evidence type="ECO:0000256" key="8">
    <source>
        <dbReference type="ARBA" id="ARBA00023012"/>
    </source>
</evidence>
<evidence type="ECO:0000256" key="2">
    <source>
        <dbReference type="ARBA" id="ARBA00012438"/>
    </source>
</evidence>
<dbReference type="GO" id="GO:0005524">
    <property type="term" value="F:ATP binding"/>
    <property type="evidence" value="ECO:0007669"/>
    <property type="project" value="UniProtKB-KW"/>
</dbReference>
<dbReference type="PANTHER" id="PTHR41523">
    <property type="entry name" value="TWO-COMPONENT SYSTEM SENSOR PROTEIN"/>
    <property type="match status" value="1"/>
</dbReference>
<dbReference type="EMBL" id="NIBQ01000002">
    <property type="protein sequence ID" value="OUZ33697.1"/>
    <property type="molecule type" value="Genomic_DNA"/>
</dbReference>
<dbReference type="InterPro" id="IPR011495">
    <property type="entry name" value="Sig_transdc_His_kin_sub2_dim/P"/>
</dbReference>
<dbReference type="PROSITE" id="PS50109">
    <property type="entry name" value="HIS_KIN"/>
    <property type="match status" value="1"/>
</dbReference>
<reference evidence="10" key="1">
    <citation type="submission" date="2017-05" db="EMBL/GenBank/DDBJ databases">
        <title>The Genome Sequence of Enterococcus sp. 9D6_DIV0238.</title>
        <authorList>
            <consortium name="The Broad Institute Genomics Platform"/>
            <consortium name="The Broad Institute Genomic Center for Infectious Diseases"/>
            <person name="Earl A."/>
            <person name="Manson A."/>
            <person name="Schwartman J."/>
            <person name="Gilmore M."/>
            <person name="Abouelleil A."/>
            <person name="Cao P."/>
            <person name="Chapman S."/>
            <person name="Cusick C."/>
            <person name="Shea T."/>
            <person name="Young S."/>
            <person name="Neafsey D."/>
            <person name="Nusbaum C."/>
            <person name="Birren B."/>
        </authorList>
    </citation>
    <scope>NUCLEOTIDE SEQUENCE [LARGE SCALE GENOMIC DNA]</scope>
    <source>
        <strain evidence="10">9D6_DIV0238</strain>
    </source>
</reference>
<keyword evidence="6 11" id="KW-0418">Kinase</keyword>
<sequence length="456" mass="51940">MLSHEDIDELISQAEQILARKLYPDNDVFIDVMNGLTGDAIVVFQRPPLAKKSLYSKDIVGQKAKRKNEAAVYRTFETSLNTVGLLARSQEDVMVRQRVYPIRNQKKNIGVVIVEDSVDEKMKHFLVAQNGIEQNRSHPISITSKEFVTDNIDEGILIFNATGYLVQMNRAAESYYHGFGYLDDILGMHYDNLSLDMSTFEQLNYLRSRNGGAGSMEKEIKFGNLYFEMKYIFDEVEGTVIVIIHEVTEVRKKEAEISDKAVVIKEIHHRVKNNLQSVVSILSIQARRCSTDEAKKVLTESVYRIMAIARTHELLSEQLEDDISLKAVLDSVIENMHRCYEDLYHITIEATIDEELILSSDVVVTIALVVNELIQNCYDHAFNGRKQGQINVDVSQKEGYVYISIEDNGVGYPKDDIKQNNLGLQIVTSYVREKLRGKLDVQSDSKGTKTAFYFKK</sequence>
<name>A0A200JAT6_9ENTE</name>